<dbReference type="PANTHER" id="PTHR48421:SF1">
    <property type="entry name" value="MYCBP-ASSOCIATED PROTEIN"/>
    <property type="match status" value="1"/>
</dbReference>
<accession>A0A484BG02</accession>
<dbReference type="Proteomes" id="UP000295192">
    <property type="component" value="Unassembled WGS sequence"/>
</dbReference>
<keyword evidence="2" id="KW-1185">Reference proteome</keyword>
<name>A0A484BG02_DRONA</name>
<dbReference type="OMA" id="VGYHCER"/>
<dbReference type="STRING" id="7232.A0A484BG02"/>
<dbReference type="Pfam" id="PF14646">
    <property type="entry name" value="MYCBPAP"/>
    <property type="match status" value="1"/>
</dbReference>
<gene>
    <name evidence="1" type="ORF">AWZ03_005823</name>
</gene>
<sequence>MKSHSLYRLKYARYNQKDQISEANTLSNKSKSSDFFREHGHLKEVTRQDGKNMVKDIINSIFDKEAGKYVASSSSCSIVTGFEGSEHMDKRLKQWHDTLRDRARVQAKIHQRVGRRPEQMLLNQSGTLDQRNKGNINRIIDCADRLNPTRLVSQQYGALPARSDAKQCVCVPEVQQTVPLLERSGVADLEITGLSNATNLEIFGPKNAQKGKTSWINSVELEKSLNLKYMDIDRVIEFFPDMRTLEVIGSNENSIRDHQSDINLVAAKSLYSVSSITETNSPAEVQTPPVQVPLEPKVVNVGLKVNDREFIKDRGDFFPSARFEYHFECSPFERQFKQVMRLENIGKNILFCEWLLADPPMHYCRRCFYFERKRFRLYPGDVHIINVMYHPSEVFVGKQFWKLRIFPHIFCSRRNGLTLLLVGKCVAPPEYLYKINRHMDLVTDKAIEARTLSLTQLHAELAPLIKPREQLHPYERTLDEREQFNIQNVGYHCERFDDIEALRALYNEVKLPRAPAWDMRLDTIKRFIMRLPEPHRREMYFQNLLNILDTFLRTGDQQSPMHSEHSSERERSCLIYVRGCIGNGIDEWEELMMGIEESCFKTEIHRFYTIKDDTPITPGLKKLKDEHPAVYVHRLMQGKKYYRDALYMHTYTQLCDMAENVVSVIESTQYV</sequence>
<proteinExistence type="predicted"/>
<organism evidence="1 2">
    <name type="scientific">Drosophila navojoa</name>
    <name type="common">Fruit fly</name>
    <dbReference type="NCBI Taxonomy" id="7232"/>
    <lineage>
        <taxon>Eukaryota</taxon>
        <taxon>Metazoa</taxon>
        <taxon>Ecdysozoa</taxon>
        <taxon>Arthropoda</taxon>
        <taxon>Hexapoda</taxon>
        <taxon>Insecta</taxon>
        <taxon>Pterygota</taxon>
        <taxon>Neoptera</taxon>
        <taxon>Endopterygota</taxon>
        <taxon>Diptera</taxon>
        <taxon>Brachycera</taxon>
        <taxon>Muscomorpha</taxon>
        <taxon>Ephydroidea</taxon>
        <taxon>Drosophilidae</taxon>
        <taxon>Drosophila</taxon>
    </lineage>
</organism>
<dbReference type="KEGG" id="dnv:108654680"/>
<dbReference type="EMBL" id="LSRL02000040">
    <property type="protein sequence ID" value="TDG47679.1"/>
    <property type="molecule type" value="Genomic_DNA"/>
</dbReference>
<evidence type="ECO:0000313" key="1">
    <source>
        <dbReference type="EMBL" id="TDG47679.1"/>
    </source>
</evidence>
<reference evidence="1 2" key="1">
    <citation type="journal article" date="2019" name="J. Hered.">
        <title>An Improved Genome Assembly for Drosophila navojoa, the Basal Species in the mojavensis Cluster.</title>
        <authorList>
            <person name="Vanderlinde T."/>
            <person name="Dupim E.G."/>
            <person name="Nazario-Yepiz N.O."/>
            <person name="Carvalho A.B."/>
        </authorList>
    </citation>
    <scope>NUCLEOTIDE SEQUENCE [LARGE SCALE GENOMIC DNA]</scope>
    <source>
        <strain evidence="1">Navoj_Jal97</strain>
        <tissue evidence="1">Whole organism</tissue>
    </source>
</reference>
<dbReference type="AlphaFoldDB" id="A0A484BG02"/>
<dbReference type="InterPro" id="IPR032707">
    <property type="entry name" value="MYCBPAP"/>
</dbReference>
<evidence type="ECO:0000313" key="2">
    <source>
        <dbReference type="Proteomes" id="UP000295192"/>
    </source>
</evidence>
<protein>
    <submittedName>
        <fullName evidence="1">Uncharacterized protein</fullName>
    </submittedName>
</protein>
<comment type="caution">
    <text evidence="1">The sequence shown here is derived from an EMBL/GenBank/DDBJ whole genome shotgun (WGS) entry which is preliminary data.</text>
</comment>
<dbReference type="OrthoDB" id="10263316at2759"/>
<dbReference type="PANTHER" id="PTHR48421">
    <property type="entry name" value="MYCBP-ASSOCIATED PROTEIN"/>
    <property type="match status" value="1"/>
</dbReference>